<organism evidence="2 3">
    <name type="scientific">Gordonia aquimaris</name>
    <dbReference type="NCBI Taxonomy" id="2984863"/>
    <lineage>
        <taxon>Bacteria</taxon>
        <taxon>Bacillati</taxon>
        <taxon>Actinomycetota</taxon>
        <taxon>Actinomycetes</taxon>
        <taxon>Mycobacteriales</taxon>
        <taxon>Gordoniaceae</taxon>
        <taxon>Gordonia</taxon>
    </lineage>
</organism>
<protein>
    <submittedName>
        <fullName evidence="2">Uncharacterized protein</fullName>
    </submittedName>
</protein>
<evidence type="ECO:0000313" key="2">
    <source>
        <dbReference type="EMBL" id="MCX2962748.1"/>
    </source>
</evidence>
<keyword evidence="3" id="KW-1185">Reference proteome</keyword>
<evidence type="ECO:0000256" key="1">
    <source>
        <dbReference type="SAM" id="MobiDB-lite"/>
    </source>
</evidence>
<dbReference type="RefSeq" id="WP_266059787.1">
    <property type="nucleotide sequence ID" value="NZ_JAPKFM010000001.1"/>
</dbReference>
<reference evidence="2" key="1">
    <citation type="submission" date="2022-10" db="EMBL/GenBank/DDBJ databases">
        <title>WGS of marine actinomycetes from Thailand.</title>
        <authorList>
            <person name="Thawai C."/>
        </authorList>
    </citation>
    <scope>NUCLEOTIDE SEQUENCE</scope>
    <source>
        <strain evidence="2">SW21</strain>
    </source>
</reference>
<feature type="compositionally biased region" description="Pro residues" evidence="1">
    <location>
        <begin position="209"/>
        <end position="231"/>
    </location>
</feature>
<proteinExistence type="predicted"/>
<comment type="caution">
    <text evidence="2">The sequence shown here is derived from an EMBL/GenBank/DDBJ whole genome shotgun (WGS) entry which is preliminary data.</text>
</comment>
<name>A0A9X3D0T4_9ACTN</name>
<dbReference type="Proteomes" id="UP001143347">
    <property type="component" value="Unassembled WGS sequence"/>
</dbReference>
<gene>
    <name evidence="2" type="ORF">OSB52_01430</name>
</gene>
<evidence type="ECO:0000313" key="3">
    <source>
        <dbReference type="Proteomes" id="UP001143347"/>
    </source>
</evidence>
<sequence length="460" mass="49431">MTVTSWYERVSAMPRVAGGDEAYLLAEKLFGLSAPMHFVWVFDRDPGVPAVQQLRARLAAGSIHRAVHRTRVPMARHRWVRSHLPAVGSDTDRIGDDEVGTWADAHVRDTTLRPIDGAGWQLDSALTSDGRRVVSLLVSHMIADGQGVYRALAAAHAGNSGALPDPVSARGARAVTEDVVDAGRQLAAAASSLRIVLREAWRNRGSTPTPTPTPAPTPTSPVPSAPRPVPSDGPETTLAIVNVDRGQWHARAREHGGTANSLFTALLAGVVQRSGYPTGPELRVCIAVDNRAGEPDERANASGGVWIRLSDRVDAPGPLGGIRALSKQAFVEYAQSGAEQVADNLQPIVRLLPRRLIARMMAGIAGPDTTVSNLGVAPETALGLGGVHANSFAIRALMQGMPAERRRIQGPAIAAWAVEYDERITLTFFGIHPDHFGDPELVRKLIAEQLSSWRLDHEFW</sequence>
<accession>A0A9X3D0T4</accession>
<dbReference type="EMBL" id="JAPKFM010000001">
    <property type="protein sequence ID" value="MCX2962748.1"/>
    <property type="molecule type" value="Genomic_DNA"/>
</dbReference>
<dbReference type="AlphaFoldDB" id="A0A9X3D0T4"/>
<feature type="region of interest" description="Disordered" evidence="1">
    <location>
        <begin position="201"/>
        <end position="235"/>
    </location>
</feature>